<organism evidence="1">
    <name type="scientific">freshwater metagenome</name>
    <dbReference type="NCBI Taxonomy" id="449393"/>
    <lineage>
        <taxon>unclassified sequences</taxon>
        <taxon>metagenomes</taxon>
        <taxon>ecological metagenomes</taxon>
    </lineage>
</organism>
<gene>
    <name evidence="1" type="ORF">UFOPK3772_00764</name>
</gene>
<accession>A0A6J7J8U0</accession>
<proteinExistence type="predicted"/>
<reference evidence="1" key="1">
    <citation type="submission" date="2020-05" db="EMBL/GenBank/DDBJ databases">
        <authorList>
            <person name="Chiriac C."/>
            <person name="Salcher M."/>
            <person name="Ghai R."/>
            <person name="Kavagutti S V."/>
        </authorList>
    </citation>
    <scope>NUCLEOTIDE SEQUENCE</scope>
</reference>
<dbReference type="EMBL" id="CAFBNE010000016">
    <property type="protein sequence ID" value="CAB4938812.1"/>
    <property type="molecule type" value="Genomic_DNA"/>
</dbReference>
<name>A0A6J7J8U0_9ZZZZ</name>
<evidence type="ECO:0000313" key="1">
    <source>
        <dbReference type="EMBL" id="CAB4938812.1"/>
    </source>
</evidence>
<protein>
    <submittedName>
        <fullName evidence="1">Unannotated protein</fullName>
    </submittedName>
</protein>
<dbReference type="AlphaFoldDB" id="A0A6J7J8U0"/>
<sequence>MSDATTRAMTLLLEIEAYEAELRTELARPTSRRKTTADGAWITAGGFNDAGGISMGRIIDTRGAIDLLAQAIGRLESLDGLAASDPDQGRDSSARNAVISKDLLFNAHLCRKAETLVADQYYAFKGDDVP</sequence>